<reference evidence="4" key="2">
    <citation type="submission" date="2013-04" db="EMBL/GenBank/DDBJ databases">
        <title>Genomic mechanisms accounting for the adaptation to parasitism in nematode-trapping fungi.</title>
        <authorList>
            <person name="Ahren D.G."/>
        </authorList>
    </citation>
    <scope>NUCLEOTIDE SEQUENCE [LARGE SCALE GENOMIC DNA]</scope>
    <source>
        <strain evidence="4">CBS 200.50</strain>
    </source>
</reference>
<feature type="compositionally biased region" description="Polar residues" evidence="1">
    <location>
        <begin position="422"/>
        <end position="434"/>
    </location>
</feature>
<evidence type="ECO:0000256" key="1">
    <source>
        <dbReference type="SAM" id="MobiDB-lite"/>
    </source>
</evidence>
<dbReference type="EMBL" id="AQGS01000635">
    <property type="protein sequence ID" value="EPS37528.1"/>
    <property type="molecule type" value="Genomic_DNA"/>
</dbReference>
<dbReference type="HOGENOM" id="CLU_401147_0_0_1"/>
<evidence type="ECO:0000259" key="2">
    <source>
        <dbReference type="Pfam" id="PF23865"/>
    </source>
</evidence>
<dbReference type="InterPro" id="IPR055647">
    <property type="entry name" value="DUF7223"/>
</dbReference>
<sequence>MSKEEFKEYLAKIAVTPYAEDTKSHPIMRFDTIKAFVKGQPIMDVGKSGTITLKFLEKKHVEYAEKQWKLEKNDPKDYFYFVTEERVPNKPGLVRAVLHQIQKVTMNADGLTAVMEAYLMAWDVLGELDIGIYTINPGQNQPRNQNGLSKRSDWNPKWPISVNFNKDGTTLFEKKLGSSTAIAEGSFKIVCKECHATGTIELAARFRTSWWMIREASLTMATKSLKAVVDIQAQVVLKKEPEPFRKQIASFPISPLTIFGIINFGPTITIEAYNKIAVTGKFTAGVKLDAVVPDGYVKLDFADLQSFDLSTFYGPEVTWKPYIEEASVEVKGTVAAITSLGVSLDILGSGVGSSMELWLPKFRYKIKAVFIKEGFCPKDGKKAEEEKDEKETKKTDGTKDGKKDGKKDGGNGETSGERRLRTSNGPNPSRTQQRLALRDSAALAKNKTEKPIEDLGISAEAKLGLQVKFVGIHGKGVLRSILKKVSHKTTWEPDALNFMPTIGKPLCKAVALYETNPPKEESKKPVPRVLTADEQKEEFVRVKLVNQVLAENKRIEDQRTSRAPLRFHLGTTVPLLTFSTNKRGDKIWILKNADGTDMTGPGPSKLYRGRMENISRLEGCKVSIWNERERPRKKVNFLMCLSDNPYIKSETGCAFDPGNQVLKMSIEEYQFHPCQDKSVYAVKDWI</sequence>
<comment type="caution">
    <text evidence="3">The sequence shown here is derived from an EMBL/GenBank/DDBJ whole genome shotgun (WGS) entry which is preliminary data.</text>
</comment>
<keyword evidence="4" id="KW-1185">Reference proteome</keyword>
<proteinExistence type="predicted"/>
<dbReference type="Pfam" id="PF23865">
    <property type="entry name" value="DUF7223"/>
    <property type="match status" value="1"/>
</dbReference>
<evidence type="ECO:0000313" key="3">
    <source>
        <dbReference type="EMBL" id="EPS37528.1"/>
    </source>
</evidence>
<feature type="compositionally biased region" description="Basic and acidic residues" evidence="1">
    <location>
        <begin position="381"/>
        <end position="420"/>
    </location>
</feature>
<dbReference type="OrthoDB" id="5423570at2759"/>
<protein>
    <recommendedName>
        <fullName evidence="2">DUF7223 domain-containing protein</fullName>
    </recommendedName>
</protein>
<accession>S8BE45</accession>
<feature type="domain" description="DUF7223" evidence="2">
    <location>
        <begin position="179"/>
        <end position="378"/>
    </location>
</feature>
<organism evidence="3 4">
    <name type="scientific">Dactylellina haptotyla (strain CBS 200.50)</name>
    <name type="common">Nematode-trapping fungus</name>
    <name type="synonym">Monacrosporium haptotylum</name>
    <dbReference type="NCBI Taxonomy" id="1284197"/>
    <lineage>
        <taxon>Eukaryota</taxon>
        <taxon>Fungi</taxon>
        <taxon>Dikarya</taxon>
        <taxon>Ascomycota</taxon>
        <taxon>Pezizomycotina</taxon>
        <taxon>Orbiliomycetes</taxon>
        <taxon>Orbiliales</taxon>
        <taxon>Orbiliaceae</taxon>
        <taxon>Dactylellina</taxon>
    </lineage>
</organism>
<evidence type="ECO:0000313" key="4">
    <source>
        <dbReference type="Proteomes" id="UP000015100"/>
    </source>
</evidence>
<reference evidence="3 4" key="1">
    <citation type="journal article" date="2013" name="PLoS Genet.">
        <title>Genomic mechanisms accounting for the adaptation to parasitism in nematode-trapping fungi.</title>
        <authorList>
            <person name="Meerupati T."/>
            <person name="Andersson K.M."/>
            <person name="Friman E."/>
            <person name="Kumar D."/>
            <person name="Tunlid A."/>
            <person name="Ahren D."/>
        </authorList>
    </citation>
    <scope>NUCLEOTIDE SEQUENCE [LARGE SCALE GENOMIC DNA]</scope>
    <source>
        <strain evidence="3 4">CBS 200.50</strain>
    </source>
</reference>
<gene>
    <name evidence="3" type="ORF">H072_8815</name>
</gene>
<name>S8BE45_DACHA</name>
<dbReference type="Proteomes" id="UP000015100">
    <property type="component" value="Unassembled WGS sequence"/>
</dbReference>
<feature type="region of interest" description="Disordered" evidence="1">
    <location>
        <begin position="381"/>
        <end position="434"/>
    </location>
</feature>
<dbReference type="AlphaFoldDB" id="S8BE45"/>